<dbReference type="EMBL" id="JBHSGR010000019">
    <property type="protein sequence ID" value="MFC4695062.1"/>
    <property type="molecule type" value="Genomic_DNA"/>
</dbReference>
<keyword evidence="1" id="KW-0808">Transferase</keyword>
<dbReference type="Gene3D" id="3.30.565.10">
    <property type="entry name" value="Histidine kinase-like ATPase, C-terminal domain"/>
    <property type="match status" value="1"/>
</dbReference>
<accession>A0ABV9LNS0</accession>
<organism evidence="4 5">
    <name type="scientific">Geodermatophilus arenarius</name>
    <dbReference type="NCBI Taxonomy" id="1137990"/>
    <lineage>
        <taxon>Bacteria</taxon>
        <taxon>Bacillati</taxon>
        <taxon>Actinomycetota</taxon>
        <taxon>Actinomycetes</taxon>
        <taxon>Geodermatophilales</taxon>
        <taxon>Geodermatophilaceae</taxon>
        <taxon>Geodermatophilus</taxon>
    </lineage>
</organism>
<dbReference type="Pfam" id="PF13581">
    <property type="entry name" value="HATPase_c_2"/>
    <property type="match status" value="1"/>
</dbReference>
<proteinExistence type="predicted"/>
<dbReference type="PANTHER" id="PTHR35526">
    <property type="entry name" value="ANTI-SIGMA-F FACTOR RSBW-RELATED"/>
    <property type="match status" value="1"/>
</dbReference>
<evidence type="ECO:0000256" key="1">
    <source>
        <dbReference type="ARBA" id="ARBA00022527"/>
    </source>
</evidence>
<evidence type="ECO:0000259" key="2">
    <source>
        <dbReference type="Pfam" id="PF13581"/>
    </source>
</evidence>
<dbReference type="Proteomes" id="UP001596025">
    <property type="component" value="Unassembled WGS sequence"/>
</dbReference>
<dbReference type="InterPro" id="IPR047718">
    <property type="entry name" value="RsbA-like_anti_sig"/>
</dbReference>
<dbReference type="CDD" id="cd16936">
    <property type="entry name" value="HATPase_RsbW-like"/>
    <property type="match status" value="1"/>
</dbReference>
<sequence>MVRHSHTAALVRSDDETTAVAASFLEEGLRHGDLPVVAASPRTAALVRDALGERAGAVEEDARICLLGVRTPDAMVVTRRLLDRARATGSGRLRVLGEVQFGTTARSRREGERYESAANALLATAPLTALCLYDRRWLPDEVVAGARRTHPELVMGGVRVSSSEFRQPAEFLRELALRRDPVEAGEPVYAVDGAPALAGLRGELRRVFGEVVPDEDQRADLHLGVSEVAANAFRHGRRPISARVWADRDTLVVTITDSGTGFADPLAGFVPAHGDDLAAGGMGLWLARKLWDSVDLVPGPAGLTVRLAAGLADPVSRRGAA</sequence>
<dbReference type="SUPFAM" id="SSF55874">
    <property type="entry name" value="ATPase domain of HSP90 chaperone/DNA topoisomerase II/histidine kinase"/>
    <property type="match status" value="1"/>
</dbReference>
<feature type="domain" description="MEDS" evidence="3">
    <location>
        <begin position="6"/>
        <end position="151"/>
    </location>
</feature>
<dbReference type="PANTHER" id="PTHR35526:SF3">
    <property type="entry name" value="ANTI-SIGMA-F FACTOR RSBW"/>
    <property type="match status" value="1"/>
</dbReference>
<keyword evidence="1" id="KW-0418">Kinase</keyword>
<dbReference type="InterPro" id="IPR036890">
    <property type="entry name" value="HATPase_C_sf"/>
</dbReference>
<feature type="domain" description="Histidine kinase/HSP90-like ATPase" evidence="2">
    <location>
        <begin position="197"/>
        <end position="307"/>
    </location>
</feature>
<keyword evidence="5" id="KW-1185">Reference proteome</keyword>
<protein>
    <submittedName>
        <fullName evidence="4">Anti-sigma factor RsbA family regulatory protein</fullName>
    </submittedName>
</protein>
<keyword evidence="1" id="KW-0723">Serine/threonine-protein kinase</keyword>
<dbReference type="InterPro" id="IPR025847">
    <property type="entry name" value="MEDS_domain"/>
</dbReference>
<evidence type="ECO:0000313" key="4">
    <source>
        <dbReference type="EMBL" id="MFC4695062.1"/>
    </source>
</evidence>
<evidence type="ECO:0000313" key="5">
    <source>
        <dbReference type="Proteomes" id="UP001596025"/>
    </source>
</evidence>
<name>A0ABV9LNS0_9ACTN</name>
<comment type="caution">
    <text evidence="4">The sequence shown here is derived from an EMBL/GenBank/DDBJ whole genome shotgun (WGS) entry which is preliminary data.</text>
</comment>
<dbReference type="InterPro" id="IPR003594">
    <property type="entry name" value="HATPase_dom"/>
</dbReference>
<dbReference type="InterPro" id="IPR050267">
    <property type="entry name" value="Anti-sigma-factor_SerPK"/>
</dbReference>
<dbReference type="Pfam" id="PF14417">
    <property type="entry name" value="MEDS"/>
    <property type="match status" value="1"/>
</dbReference>
<reference evidence="5" key="1">
    <citation type="journal article" date="2019" name="Int. J. Syst. Evol. Microbiol.">
        <title>The Global Catalogue of Microorganisms (GCM) 10K type strain sequencing project: providing services to taxonomists for standard genome sequencing and annotation.</title>
        <authorList>
            <consortium name="The Broad Institute Genomics Platform"/>
            <consortium name="The Broad Institute Genome Sequencing Center for Infectious Disease"/>
            <person name="Wu L."/>
            <person name="Ma J."/>
        </authorList>
    </citation>
    <scope>NUCLEOTIDE SEQUENCE [LARGE SCALE GENOMIC DNA]</scope>
    <source>
        <strain evidence="5">CCUG 62763</strain>
    </source>
</reference>
<gene>
    <name evidence="4" type="ORF">ACFO3M_16810</name>
</gene>
<evidence type="ECO:0000259" key="3">
    <source>
        <dbReference type="Pfam" id="PF14417"/>
    </source>
</evidence>
<dbReference type="NCBIfam" id="NF041045">
    <property type="entry name" value="RsbA_anti_sig"/>
    <property type="match status" value="1"/>
</dbReference>
<dbReference type="RefSeq" id="WP_387991244.1">
    <property type="nucleotide sequence ID" value="NZ_JBHSGR010000019.1"/>
</dbReference>